<evidence type="ECO:0000313" key="11">
    <source>
        <dbReference type="Proteomes" id="UP000192527"/>
    </source>
</evidence>
<evidence type="ECO:0000256" key="2">
    <source>
        <dbReference type="ARBA" id="ARBA00007886"/>
    </source>
</evidence>
<proteinExistence type="inferred from homology"/>
<evidence type="ECO:0000256" key="3">
    <source>
        <dbReference type="ARBA" id="ARBA00022544"/>
    </source>
</evidence>
<evidence type="ECO:0000256" key="7">
    <source>
        <dbReference type="ARBA" id="ARBA00023288"/>
    </source>
</evidence>
<keyword evidence="3" id="KW-0309">Germination</keyword>
<evidence type="ECO:0000259" key="9">
    <source>
        <dbReference type="Pfam" id="PF25198"/>
    </source>
</evidence>
<keyword evidence="7" id="KW-0449">Lipoprotein</keyword>
<dbReference type="PANTHER" id="PTHR35789:SF1">
    <property type="entry name" value="SPORE GERMINATION PROTEIN B3"/>
    <property type="match status" value="1"/>
</dbReference>
<feature type="domain" description="Spore germination protein N-terminal" evidence="9">
    <location>
        <begin position="29"/>
        <end position="202"/>
    </location>
</feature>
<dbReference type="InterPro" id="IPR046953">
    <property type="entry name" value="Spore_GerAC-like_C"/>
</dbReference>
<gene>
    <name evidence="10" type="ORF">HM131_02950</name>
</gene>
<comment type="subcellular location">
    <subcellularLocation>
        <location evidence="1">Membrane</location>
        <topology evidence="1">Lipid-anchor</topology>
    </subcellularLocation>
</comment>
<keyword evidence="4" id="KW-0732">Signal</keyword>
<dbReference type="RefSeq" id="WP_085027777.1">
    <property type="nucleotide sequence ID" value="NZ_CP020772.1"/>
</dbReference>
<dbReference type="Gene3D" id="3.30.300.210">
    <property type="entry name" value="Nutrient germinant receptor protein C, domain 3"/>
    <property type="match status" value="1"/>
</dbReference>
<dbReference type="AlphaFoldDB" id="A0A1W5ZRD7"/>
<evidence type="ECO:0000256" key="5">
    <source>
        <dbReference type="ARBA" id="ARBA00023136"/>
    </source>
</evidence>
<evidence type="ECO:0000313" key="10">
    <source>
        <dbReference type="EMBL" id="ARI75845.1"/>
    </source>
</evidence>
<dbReference type="GO" id="GO:0016020">
    <property type="term" value="C:membrane"/>
    <property type="evidence" value="ECO:0007669"/>
    <property type="project" value="UniProtKB-SubCell"/>
</dbReference>
<comment type="similarity">
    <text evidence="2">Belongs to the GerABKC lipoprotein family.</text>
</comment>
<evidence type="ECO:0000256" key="4">
    <source>
        <dbReference type="ARBA" id="ARBA00022729"/>
    </source>
</evidence>
<dbReference type="InterPro" id="IPR057336">
    <property type="entry name" value="GerAC_N"/>
</dbReference>
<dbReference type="GO" id="GO:0009847">
    <property type="term" value="P:spore germination"/>
    <property type="evidence" value="ECO:0007669"/>
    <property type="project" value="InterPro"/>
</dbReference>
<evidence type="ECO:0000259" key="8">
    <source>
        <dbReference type="Pfam" id="PF05504"/>
    </source>
</evidence>
<feature type="domain" description="Spore germination GerAC-like C-terminal" evidence="8">
    <location>
        <begin position="231"/>
        <end position="391"/>
    </location>
</feature>
<dbReference type="Proteomes" id="UP000192527">
    <property type="component" value="Chromosome"/>
</dbReference>
<dbReference type="PROSITE" id="PS51257">
    <property type="entry name" value="PROKAR_LIPOPROTEIN"/>
    <property type="match status" value="1"/>
</dbReference>
<name>A0A1W5ZRD7_9BACI</name>
<accession>A0A1W5ZRD7</accession>
<dbReference type="Pfam" id="PF05504">
    <property type="entry name" value="Spore_GerAC"/>
    <property type="match status" value="1"/>
</dbReference>
<dbReference type="InterPro" id="IPR038501">
    <property type="entry name" value="Spore_GerAC_C_sf"/>
</dbReference>
<dbReference type="InterPro" id="IPR008844">
    <property type="entry name" value="Spore_GerAC-like"/>
</dbReference>
<dbReference type="Gene3D" id="6.20.190.10">
    <property type="entry name" value="Nutrient germinant receptor protein C, domain 1"/>
    <property type="match status" value="1"/>
</dbReference>
<dbReference type="STRING" id="402384.HM131_02950"/>
<keyword evidence="5" id="KW-0472">Membrane</keyword>
<dbReference type="NCBIfam" id="TIGR02887">
    <property type="entry name" value="spore_ger_x_C"/>
    <property type="match status" value="1"/>
</dbReference>
<evidence type="ECO:0000256" key="1">
    <source>
        <dbReference type="ARBA" id="ARBA00004635"/>
    </source>
</evidence>
<dbReference type="Pfam" id="PF25198">
    <property type="entry name" value="Spore_GerAC_N"/>
    <property type="match status" value="1"/>
</dbReference>
<dbReference type="EMBL" id="CP020772">
    <property type="protein sequence ID" value="ARI75845.1"/>
    <property type="molecule type" value="Genomic_DNA"/>
</dbReference>
<dbReference type="PANTHER" id="PTHR35789">
    <property type="entry name" value="SPORE GERMINATION PROTEIN B3"/>
    <property type="match status" value="1"/>
</dbReference>
<dbReference type="OrthoDB" id="9816067at2"/>
<keyword evidence="11" id="KW-1185">Reference proteome</keyword>
<reference evidence="10 11" key="1">
    <citation type="submission" date="2017-04" db="EMBL/GenBank/DDBJ databases">
        <title>The whole genome sequencing and assembly of Halobacillus mangrovi strain.</title>
        <authorList>
            <person name="Lee S.-J."/>
            <person name="Park M.-K."/>
            <person name="Kim J.-Y."/>
            <person name="Lee Y.-J."/>
            <person name="Yi H."/>
            <person name="Bahn Y.-S."/>
            <person name="Kim J.F."/>
            <person name="Lee D.-W."/>
        </authorList>
    </citation>
    <scope>NUCLEOTIDE SEQUENCE [LARGE SCALE GENOMIC DNA]</scope>
    <source>
        <strain evidence="10 11">KTB 131</strain>
    </source>
</reference>
<protein>
    <submittedName>
        <fullName evidence="10">Uncharacterized protein</fullName>
    </submittedName>
</protein>
<evidence type="ECO:0000256" key="6">
    <source>
        <dbReference type="ARBA" id="ARBA00023139"/>
    </source>
</evidence>
<organism evidence="10 11">
    <name type="scientific">Halobacillus mangrovi</name>
    <dbReference type="NCBI Taxonomy" id="402384"/>
    <lineage>
        <taxon>Bacteria</taxon>
        <taxon>Bacillati</taxon>
        <taxon>Bacillota</taxon>
        <taxon>Bacilli</taxon>
        <taxon>Bacillales</taxon>
        <taxon>Bacillaceae</taxon>
        <taxon>Halobacillus</taxon>
    </lineage>
</organism>
<sequence>MKCKPKALSIITRTLLVMSCLLILSGCWNSRELDELGIAVAIGIDKNDDNQYKIAVQVINPSEIATDAPTTRPPVSTYTTTGETIFEAFRLLAKKSPRKIYFSQLRLAVLSSEVAEEGIMPILDFLYRDHEFRTSFYAVVAKNASAESILSIITPYEKIPANKVMSSIDTTEKNWGAAKGVSIDKLISAIKSKGENPVLSGINLIGEEELGTNISNVENVDAPTKLEIDYLAMFKDDKLVGWLTEEQSRGLNFVTGNINSAIITEPCDDGKLSIEILRSQASMKSKIKSDRPVVTIEIETEGNVGEIDCKIDLSKPESLDKLNKKVDKAIKEMIEASIQTAKESGSDIFGFGNVVHRDNPKYFKKVEKDWNSQFKELEVEIKVNTELRRKGTATQPINKEG</sequence>
<keyword evidence="6" id="KW-0564">Palmitate</keyword>
<dbReference type="KEGG" id="hmn:HM131_02950"/>